<dbReference type="SUPFAM" id="SSF47413">
    <property type="entry name" value="lambda repressor-like DNA-binding domains"/>
    <property type="match status" value="1"/>
</dbReference>
<evidence type="ECO:0000313" key="1">
    <source>
        <dbReference type="EMBL" id="RGS87964.1"/>
    </source>
</evidence>
<organism evidence="1 2">
    <name type="scientific">Bacteroides ovatus</name>
    <dbReference type="NCBI Taxonomy" id="28116"/>
    <lineage>
        <taxon>Bacteria</taxon>
        <taxon>Pseudomonadati</taxon>
        <taxon>Bacteroidota</taxon>
        <taxon>Bacteroidia</taxon>
        <taxon>Bacteroidales</taxon>
        <taxon>Bacteroidaceae</taxon>
        <taxon>Bacteroides</taxon>
    </lineage>
</organism>
<comment type="caution">
    <text evidence="1">The sequence shown here is derived from an EMBL/GenBank/DDBJ whole genome shotgun (WGS) entry which is preliminary data.</text>
</comment>
<accession>A0A395W3L1</accession>
<dbReference type="AlphaFoldDB" id="A0A395W3L1"/>
<dbReference type="Gene3D" id="1.10.260.40">
    <property type="entry name" value="lambda repressor-like DNA-binding domains"/>
    <property type="match status" value="1"/>
</dbReference>
<dbReference type="InterPro" id="IPR010982">
    <property type="entry name" value="Lambda_DNA-bd_dom_sf"/>
</dbReference>
<evidence type="ECO:0000313" key="2">
    <source>
        <dbReference type="Proteomes" id="UP000266492"/>
    </source>
</evidence>
<protein>
    <recommendedName>
        <fullName evidence="3">XRE family transcriptional regulator</fullName>
    </recommendedName>
</protein>
<name>A0A395W3L1_BACOV</name>
<reference evidence="1 2" key="1">
    <citation type="submission" date="2018-08" db="EMBL/GenBank/DDBJ databases">
        <title>A genome reference for cultivated species of the human gut microbiota.</title>
        <authorList>
            <person name="Zou Y."/>
            <person name="Xue W."/>
            <person name="Luo G."/>
        </authorList>
    </citation>
    <scope>NUCLEOTIDE SEQUENCE [LARGE SCALE GENOMIC DNA]</scope>
    <source>
        <strain evidence="1 2">AF20-9LB</strain>
    </source>
</reference>
<proteinExistence type="predicted"/>
<dbReference type="GO" id="GO:0003677">
    <property type="term" value="F:DNA binding"/>
    <property type="evidence" value="ECO:0007669"/>
    <property type="project" value="InterPro"/>
</dbReference>
<dbReference type="Proteomes" id="UP000266492">
    <property type="component" value="Unassembled WGS sequence"/>
</dbReference>
<gene>
    <name evidence="1" type="ORF">DWX70_00010</name>
</gene>
<evidence type="ECO:0008006" key="3">
    <source>
        <dbReference type="Google" id="ProtNLM"/>
    </source>
</evidence>
<dbReference type="EMBL" id="QRVZ01000001">
    <property type="protein sequence ID" value="RGS87964.1"/>
    <property type="molecule type" value="Genomic_DNA"/>
</dbReference>
<sequence length="113" mass="13150">MRFIMETKQGRMHIGAQIQKRVKELGLTNSQFANLINCHRTNVNNIYKSETLDTLKLQRISEVLRFDFFQYYVSDYSSSSADEVISKRIEFSSEEMAKIAKNIPVIVEVIVKK</sequence>